<dbReference type="InterPro" id="IPR006564">
    <property type="entry name" value="Znf_PMZ"/>
</dbReference>
<keyword evidence="9" id="KW-1185">Reference proteome</keyword>
<dbReference type="Pfam" id="PF10551">
    <property type="entry name" value="MULE"/>
    <property type="match status" value="1"/>
</dbReference>
<evidence type="ECO:0000256" key="4">
    <source>
        <dbReference type="ARBA" id="ARBA00022833"/>
    </source>
</evidence>
<dbReference type="InterPro" id="IPR018289">
    <property type="entry name" value="MULE_transposase_dom"/>
</dbReference>
<evidence type="ECO:0000256" key="3">
    <source>
        <dbReference type="ARBA" id="ARBA00022771"/>
    </source>
</evidence>
<gene>
    <name evidence="10" type="primary">LOC118349175</name>
</gene>
<dbReference type="PROSITE" id="PS50966">
    <property type="entry name" value="ZF_SWIM"/>
    <property type="match status" value="1"/>
</dbReference>
<organism evidence="9 10">
    <name type="scientific">Juglans regia</name>
    <name type="common">English walnut</name>
    <dbReference type="NCBI Taxonomy" id="51240"/>
    <lineage>
        <taxon>Eukaryota</taxon>
        <taxon>Viridiplantae</taxon>
        <taxon>Streptophyta</taxon>
        <taxon>Embryophyta</taxon>
        <taxon>Tracheophyta</taxon>
        <taxon>Spermatophyta</taxon>
        <taxon>Magnoliopsida</taxon>
        <taxon>eudicotyledons</taxon>
        <taxon>Gunneridae</taxon>
        <taxon>Pentapetalae</taxon>
        <taxon>rosids</taxon>
        <taxon>fabids</taxon>
        <taxon>Fagales</taxon>
        <taxon>Juglandaceae</taxon>
        <taxon>Juglans</taxon>
    </lineage>
</organism>
<keyword evidence="4 6" id="KW-0862">Zinc</keyword>
<keyword evidence="6" id="KW-0539">Nucleus</keyword>
<dbReference type="PANTHER" id="PTHR31669:SF297">
    <property type="entry name" value="PROTEIN FAR1-RELATED SEQUENCE"/>
    <property type="match status" value="1"/>
</dbReference>
<dbReference type="InterPro" id="IPR031052">
    <property type="entry name" value="FHY3/FAR1"/>
</dbReference>
<feature type="domain" description="SWIM-type" evidence="8">
    <location>
        <begin position="716"/>
        <end position="752"/>
    </location>
</feature>
<dbReference type="GO" id="GO:0005634">
    <property type="term" value="C:nucleus"/>
    <property type="evidence" value="ECO:0007669"/>
    <property type="project" value="UniProtKB-SubCell"/>
</dbReference>
<dbReference type="Pfam" id="PF04434">
    <property type="entry name" value="SWIM"/>
    <property type="match status" value="1"/>
</dbReference>
<dbReference type="PANTHER" id="PTHR31669">
    <property type="entry name" value="PROTEIN FAR1-RELATED SEQUENCE 10-RELATED"/>
    <property type="match status" value="1"/>
</dbReference>
<dbReference type="GeneID" id="118349175"/>
<evidence type="ECO:0000256" key="5">
    <source>
        <dbReference type="PROSITE-ProRule" id="PRU00325"/>
    </source>
</evidence>
<comment type="function">
    <text evidence="6">Putative transcription activator involved in regulating light control of development.</text>
</comment>
<evidence type="ECO:0000256" key="7">
    <source>
        <dbReference type="SAM" id="MobiDB-lite"/>
    </source>
</evidence>
<feature type="region of interest" description="Disordered" evidence="7">
    <location>
        <begin position="192"/>
        <end position="212"/>
    </location>
</feature>
<evidence type="ECO:0000313" key="10">
    <source>
        <dbReference type="RefSeq" id="XP_035548641.1"/>
    </source>
</evidence>
<dbReference type="SMART" id="SM00575">
    <property type="entry name" value="ZnF_PMZ"/>
    <property type="match status" value="1"/>
</dbReference>
<sequence>MGEDEDGRPPRPSTSISGTQGYYGNVNPYNLPYMMPPNPYPYPHPNPYAWGSQHLPLPPFGTTMSSPLLSNPEELRRGEDTTQQSAMPLCVPTMPYPHCASESSTMPSSSVAEKNLGGTYPHPYAWGSQHLAPPPFGPTMPSPLSSISEELRRGEDTTQHLAMPLRVPTMPSNSVPHQNLEETSSNINIEPDAEGVNEVSDDDNRVEPPNAGMHFATDKEILDYYKRYAKQEGFGVIIRRTKRDLDGSVKYVTIGCARGGKYYPSHSNLSKPRPTTKTDCKAKINARFVNGVWVLTSIDLVHNHSTVSPQKSRFFRSHKHLDEYSQRMLDLNDRAGIWMNKNFQALVTDVGGFENLAFQEKDYRNFIDKARYLRMSKGGGEALNGYFKRMRKMNDDFVSVMDVDDEFRVRNVFWADARSRAAYEYFGDVITFDTTYLTNRYGMPFALFVGVNHHGQSILLGADLISSEDTSTFVWLFEAWLECMNGREPVAIITDQDRAMKNEIEIVFLNARHRYCLWHIMRKLPEKLGSHSAYNAGLKIAIMSAVYDTQNAEQFEEKWGQLIHNYDLIDNSWLQGLYAERSFWIPVYLKGVFWAGMSTTQRSESMNAFFDGYVHSGTTLKEFVDQFDNALRKKVEAGTTADFQSYNQTIPCVSLFKIERQFQSLYTNAKFKEVQAEVWGMLLCNSSLVGTEGRISTFDVLEEISTPDGQSKIVKYIIYFNEDECKVQCTCALFEMRGILCRHAFKVCQMKDIHVLPEKYVLDRWRKDLKRRYTLVKSSYDDVRVNADARRYELVVQRCLRFAMRVSRNDEDVNAFFHMLDDFEHKYVGLEPESGSSKLKQNVVVVAVADKDKKILSPHVVREKGRLPTRRKTYRNLFDDTSHNVDLPVSEVAATVQEVVIQTQCSTLTQIIMLTFSIYSGYAKLAQWNLA</sequence>
<dbReference type="RefSeq" id="XP_035548641.1">
    <property type="nucleotide sequence ID" value="XM_035692748.1"/>
</dbReference>
<dbReference type="InterPro" id="IPR004330">
    <property type="entry name" value="FAR1_DNA_bnd_dom"/>
</dbReference>
<dbReference type="OrthoDB" id="2422440at2759"/>
<proteinExistence type="inferred from homology"/>
<dbReference type="KEGG" id="jre:118349175"/>
<dbReference type="InterPro" id="IPR007527">
    <property type="entry name" value="Znf_SWIM"/>
</dbReference>
<dbReference type="GO" id="GO:0006355">
    <property type="term" value="P:regulation of DNA-templated transcription"/>
    <property type="evidence" value="ECO:0007669"/>
    <property type="project" value="UniProtKB-UniRule"/>
</dbReference>
<dbReference type="InParanoid" id="A0A6P9EMG0"/>
<feature type="compositionally biased region" description="Acidic residues" evidence="7">
    <location>
        <begin position="192"/>
        <end position="201"/>
    </location>
</feature>
<keyword evidence="3 5" id="KW-0863">Zinc-finger</keyword>
<reference evidence="10" key="1">
    <citation type="submission" date="2025-08" db="UniProtKB">
        <authorList>
            <consortium name="RefSeq"/>
        </authorList>
    </citation>
    <scope>IDENTIFICATION</scope>
    <source>
        <tissue evidence="10">Leaves</tissue>
    </source>
</reference>
<evidence type="ECO:0000313" key="9">
    <source>
        <dbReference type="Proteomes" id="UP000235220"/>
    </source>
</evidence>
<protein>
    <recommendedName>
        <fullName evidence="6">Protein FAR1-RELATED SEQUENCE</fullName>
    </recommendedName>
</protein>
<feature type="compositionally biased region" description="Polar residues" evidence="7">
    <location>
        <begin position="13"/>
        <end position="22"/>
    </location>
</feature>
<evidence type="ECO:0000256" key="2">
    <source>
        <dbReference type="ARBA" id="ARBA00022723"/>
    </source>
</evidence>
<dbReference type="AlphaFoldDB" id="A0A6P9EMG0"/>
<evidence type="ECO:0000259" key="8">
    <source>
        <dbReference type="PROSITE" id="PS50966"/>
    </source>
</evidence>
<dbReference type="GO" id="GO:0008270">
    <property type="term" value="F:zinc ion binding"/>
    <property type="evidence" value="ECO:0007669"/>
    <property type="project" value="UniProtKB-UniRule"/>
</dbReference>
<evidence type="ECO:0000256" key="1">
    <source>
        <dbReference type="ARBA" id="ARBA00005889"/>
    </source>
</evidence>
<keyword evidence="2 6" id="KW-0479">Metal-binding</keyword>
<accession>A0A6P9EMG0</accession>
<name>A0A6P9EMG0_JUGRE</name>
<comment type="similarity">
    <text evidence="1 6">Belongs to the FHY3/FAR1 family.</text>
</comment>
<comment type="subcellular location">
    <subcellularLocation>
        <location evidence="6">Nucleus</location>
    </subcellularLocation>
</comment>
<feature type="region of interest" description="Disordered" evidence="7">
    <location>
        <begin position="1"/>
        <end position="22"/>
    </location>
</feature>
<dbReference type="Pfam" id="PF03101">
    <property type="entry name" value="FAR1"/>
    <property type="match status" value="1"/>
</dbReference>
<dbReference type="Proteomes" id="UP000235220">
    <property type="component" value="Chromosome 8"/>
</dbReference>
<evidence type="ECO:0000256" key="6">
    <source>
        <dbReference type="RuleBase" id="RU367018"/>
    </source>
</evidence>